<comment type="caution">
    <text evidence="3">The sequence shown here is derived from an EMBL/GenBank/DDBJ whole genome shotgun (WGS) entry which is preliminary data.</text>
</comment>
<dbReference type="Proteomes" id="UP000294616">
    <property type="component" value="Unassembled WGS sequence"/>
</dbReference>
<name>A0A4R1LXE1_9SPHI</name>
<proteinExistence type="predicted"/>
<reference evidence="3 4" key="1">
    <citation type="submission" date="2019-03" db="EMBL/GenBank/DDBJ databases">
        <title>Genomic Encyclopedia of Archaeal and Bacterial Type Strains, Phase II (KMG-II): from individual species to whole genera.</title>
        <authorList>
            <person name="Goeker M."/>
        </authorList>
    </citation>
    <scope>NUCLEOTIDE SEQUENCE [LARGE SCALE GENOMIC DNA]</scope>
    <source>
        <strain evidence="3 4">DSM 22554</strain>
    </source>
</reference>
<organism evidence="3 4">
    <name type="scientific">Albibacterium bauzanense</name>
    <dbReference type="NCBI Taxonomy" id="653929"/>
    <lineage>
        <taxon>Bacteria</taxon>
        <taxon>Pseudomonadati</taxon>
        <taxon>Bacteroidota</taxon>
        <taxon>Sphingobacteriia</taxon>
        <taxon>Sphingobacteriales</taxon>
        <taxon>Sphingobacteriaceae</taxon>
        <taxon>Albibacterium</taxon>
    </lineage>
</organism>
<accession>A0A4R1LXE1</accession>
<protein>
    <submittedName>
        <fullName evidence="3">Uncharacterized protein</fullName>
    </submittedName>
</protein>
<sequence>MKKLGLCMIIGALAWSLQACNSSNRNDEMDNSDSLYNNDNMDVPPVDTTGMGTMRDSIDSTNQLDTVGRGL</sequence>
<dbReference type="AlphaFoldDB" id="A0A4R1LXE1"/>
<feature type="signal peptide" evidence="2">
    <location>
        <begin position="1"/>
        <end position="19"/>
    </location>
</feature>
<evidence type="ECO:0000313" key="3">
    <source>
        <dbReference type="EMBL" id="TCK83582.1"/>
    </source>
</evidence>
<evidence type="ECO:0000256" key="2">
    <source>
        <dbReference type="SAM" id="SignalP"/>
    </source>
</evidence>
<dbReference type="PROSITE" id="PS51257">
    <property type="entry name" value="PROKAR_LIPOPROTEIN"/>
    <property type="match status" value="1"/>
</dbReference>
<gene>
    <name evidence="3" type="ORF">C8N28_2184</name>
</gene>
<keyword evidence="2" id="KW-0732">Signal</keyword>
<evidence type="ECO:0000256" key="1">
    <source>
        <dbReference type="SAM" id="MobiDB-lite"/>
    </source>
</evidence>
<feature type="region of interest" description="Disordered" evidence="1">
    <location>
        <begin position="23"/>
        <end position="71"/>
    </location>
</feature>
<keyword evidence="4" id="KW-1185">Reference proteome</keyword>
<feature type="chain" id="PRO_5020754508" evidence="2">
    <location>
        <begin position="20"/>
        <end position="71"/>
    </location>
</feature>
<evidence type="ECO:0000313" key="4">
    <source>
        <dbReference type="Proteomes" id="UP000294616"/>
    </source>
</evidence>
<dbReference type="EMBL" id="SMGO01000002">
    <property type="protein sequence ID" value="TCK83582.1"/>
    <property type="molecule type" value="Genomic_DNA"/>
</dbReference>